<dbReference type="AlphaFoldDB" id="A0AAW4GC05"/>
<accession>A0AAW4GC05</accession>
<dbReference type="Proteomes" id="UP001195196">
    <property type="component" value="Unassembled WGS sequence"/>
</dbReference>
<gene>
    <name evidence="1" type="ORF">JTZ10_23355</name>
</gene>
<reference evidence="1" key="1">
    <citation type="submission" date="2021-02" db="EMBL/GenBank/DDBJ databases">
        <title>Taxonomy, biology and ecology of Rhodococcus bacteria occurring in California pistachio and other woody hosts as revealed by genome sequence analyses.</title>
        <authorList>
            <person name="Riely B."/>
            <person name="Gai Y."/>
        </authorList>
    </citation>
    <scope>NUCLEOTIDE SEQUENCE</scope>
    <source>
        <strain evidence="1">BP-295</strain>
    </source>
</reference>
<protein>
    <recommendedName>
        <fullName evidence="3">Transposase</fullName>
    </recommendedName>
</protein>
<evidence type="ECO:0000313" key="1">
    <source>
        <dbReference type="EMBL" id="MBM7280675.1"/>
    </source>
</evidence>
<evidence type="ECO:0000313" key="2">
    <source>
        <dbReference type="Proteomes" id="UP001195196"/>
    </source>
</evidence>
<organism evidence="1 2">
    <name type="scientific">Gordonia rubripertincta</name>
    <name type="common">Rhodococcus corallinus</name>
    <dbReference type="NCBI Taxonomy" id="36822"/>
    <lineage>
        <taxon>Bacteria</taxon>
        <taxon>Bacillati</taxon>
        <taxon>Actinomycetota</taxon>
        <taxon>Actinomycetes</taxon>
        <taxon>Mycobacteriales</taxon>
        <taxon>Gordoniaceae</taxon>
        <taxon>Gordonia</taxon>
    </lineage>
</organism>
<dbReference type="EMBL" id="JAFFGU010000042">
    <property type="protein sequence ID" value="MBM7280675.1"/>
    <property type="molecule type" value="Genomic_DNA"/>
</dbReference>
<proteinExistence type="predicted"/>
<comment type="caution">
    <text evidence="1">The sequence shown here is derived from an EMBL/GenBank/DDBJ whole genome shotgun (WGS) entry which is preliminary data.</text>
</comment>
<sequence>MSMSPGYTVEEIEALVEEYMALRQGQKGPWLKARSISKYQLHRWRQAYLAGDLARGLVPRDSVTREDAIRRAIEAEKHLEAQQRTHADELERLHRQIETLQGGNAALGKAIGLLRKLDSQEPGATPDDPSSEK</sequence>
<name>A0AAW4GC05_GORRU</name>
<evidence type="ECO:0008006" key="3">
    <source>
        <dbReference type="Google" id="ProtNLM"/>
    </source>
</evidence>